<dbReference type="SUPFAM" id="SSF51735">
    <property type="entry name" value="NAD(P)-binding Rossmann-fold domains"/>
    <property type="match status" value="1"/>
</dbReference>
<sequence>MRFLIIGCGSMGKRRIRNLLHLGETDLLAFDPREDRRQEVTARYGVSAFSTFEEALAHEPEALVISTPPALHAPYVEWAIRHNVHFFCEVPLSPHPSEIERFLHLMRESGFHRVAAPSSTWKFLPTVRMLQQLLNEPWFAPALCVLHQVGQYLPDWHPWEDYRTFYAADLKLGGGLDVPAIELNWMLWLLGDTRVKRVQGVARKLSRLEIHTADVLQLLMECENGVLLSMHFDMIQRKGERYVKFISENGTIVWEGWTVRFFRASGTDWTFLPELEPEAIEQTYVEEMRAFLAAIRGEAAFPNDLPTEHHIMTVLRQVLP</sequence>
<dbReference type="EMBL" id="AP011669">
    <property type="protein sequence ID" value="BAL53838.1"/>
    <property type="molecule type" value="Genomic_DNA"/>
</dbReference>
<dbReference type="AlphaFoldDB" id="H5SCF2"/>
<dbReference type="Gene3D" id="3.40.50.720">
    <property type="entry name" value="NAD(P)-binding Rossmann-like Domain"/>
    <property type="match status" value="1"/>
</dbReference>
<dbReference type="Gene3D" id="3.30.360.10">
    <property type="entry name" value="Dihydrodipicolinate Reductase, domain 2"/>
    <property type="match status" value="1"/>
</dbReference>
<dbReference type="InterPro" id="IPR051450">
    <property type="entry name" value="Gfo/Idh/MocA_Oxidoreductases"/>
</dbReference>
<gene>
    <name evidence="2" type="ORF">HGMM_F10C03C06</name>
</gene>
<accession>H5SCF2</accession>
<evidence type="ECO:0000313" key="2">
    <source>
        <dbReference type="EMBL" id="BAL53838.1"/>
    </source>
</evidence>
<dbReference type="Pfam" id="PF01408">
    <property type="entry name" value="GFO_IDH_MocA"/>
    <property type="match status" value="1"/>
</dbReference>
<dbReference type="SUPFAM" id="SSF55347">
    <property type="entry name" value="Glyceraldehyde-3-phosphate dehydrogenase-like, C-terminal domain"/>
    <property type="match status" value="1"/>
</dbReference>
<name>H5SCF2_9BACT</name>
<dbReference type="GO" id="GO:0000166">
    <property type="term" value="F:nucleotide binding"/>
    <property type="evidence" value="ECO:0007669"/>
    <property type="project" value="InterPro"/>
</dbReference>
<reference evidence="2" key="2">
    <citation type="journal article" date="2012" name="PLoS ONE">
        <title>A Deeply Branching Thermophilic Bacterium with an Ancient Acetyl-CoA Pathway Dominates a Subsurface Ecosystem.</title>
        <authorList>
            <person name="Takami H."/>
            <person name="Noguchi H."/>
            <person name="Takaki Y."/>
            <person name="Uchiyama I."/>
            <person name="Toyoda A."/>
            <person name="Nishi S."/>
            <person name="Chee G.-J."/>
            <person name="Arai W."/>
            <person name="Nunoura T."/>
            <person name="Itoh T."/>
            <person name="Hattori M."/>
            <person name="Takai K."/>
        </authorList>
    </citation>
    <scope>NUCLEOTIDE SEQUENCE</scope>
</reference>
<proteinExistence type="predicted"/>
<evidence type="ECO:0000259" key="1">
    <source>
        <dbReference type="Pfam" id="PF01408"/>
    </source>
</evidence>
<dbReference type="PANTHER" id="PTHR43377:SF1">
    <property type="entry name" value="BILIVERDIN REDUCTASE A"/>
    <property type="match status" value="1"/>
</dbReference>
<dbReference type="PANTHER" id="PTHR43377">
    <property type="entry name" value="BILIVERDIN REDUCTASE A"/>
    <property type="match status" value="1"/>
</dbReference>
<reference evidence="2" key="1">
    <citation type="journal article" date="2005" name="Environ. Microbiol.">
        <title>Genetic and functional properties of uncultivated thermophilic crenarchaeotes from a subsurface gold mine as revealed by analysis of genome fragments.</title>
        <authorList>
            <person name="Nunoura T."/>
            <person name="Hirayama H."/>
            <person name="Takami H."/>
            <person name="Oida H."/>
            <person name="Nishi S."/>
            <person name="Shimamura S."/>
            <person name="Suzuki Y."/>
            <person name="Inagaki F."/>
            <person name="Takai K."/>
            <person name="Nealson K.H."/>
            <person name="Horikoshi K."/>
        </authorList>
    </citation>
    <scope>NUCLEOTIDE SEQUENCE</scope>
</reference>
<dbReference type="InterPro" id="IPR000683">
    <property type="entry name" value="Gfo/Idh/MocA-like_OxRdtase_N"/>
</dbReference>
<dbReference type="InterPro" id="IPR036291">
    <property type="entry name" value="NAD(P)-bd_dom_sf"/>
</dbReference>
<feature type="domain" description="Gfo/Idh/MocA-like oxidoreductase N-terminal" evidence="1">
    <location>
        <begin position="1"/>
        <end position="110"/>
    </location>
</feature>
<protein>
    <submittedName>
        <fullName evidence="2">Oxidoreductase</fullName>
    </submittedName>
</protein>
<organism evidence="2">
    <name type="scientific">uncultured Acidobacteriota bacterium</name>
    <dbReference type="NCBI Taxonomy" id="171953"/>
    <lineage>
        <taxon>Bacteria</taxon>
        <taxon>Pseudomonadati</taxon>
        <taxon>Acidobacteriota</taxon>
        <taxon>environmental samples</taxon>
    </lineage>
</organism>